<accession>A0ABV4BMF0</accession>
<reference evidence="1 2" key="1">
    <citation type="submission" date="2024-08" db="EMBL/GenBank/DDBJ databases">
        <title>Clostridium lapicellarii sp. nov., and Clostridium renhuaiense sp. nov., two species isolated from the mud in a fermentation cellar used for producing sauce-flavour Chinese liquors.</title>
        <authorList>
            <person name="Yang F."/>
            <person name="Wang H."/>
            <person name="Chen L.Q."/>
            <person name="Zhou N."/>
            <person name="Lu J.J."/>
            <person name="Pu X.X."/>
            <person name="Wan B."/>
            <person name="Wang L."/>
            <person name="Liu S.J."/>
        </authorList>
    </citation>
    <scope>NUCLEOTIDE SEQUENCE [LARGE SCALE GENOMIC DNA]</scope>
    <source>
        <strain evidence="1 2">MT-5</strain>
    </source>
</reference>
<dbReference type="Pfam" id="PF04122">
    <property type="entry name" value="CW_binding_2"/>
    <property type="match status" value="1"/>
</dbReference>
<sequence>MDRYETNLNIINHFNSDDINKIYVASGENFPDSLSGAAVQLLPEKIPLL</sequence>
<proteinExistence type="predicted"/>
<dbReference type="InterPro" id="IPR007253">
    <property type="entry name" value="Cell_wall-bd_2"/>
</dbReference>
<keyword evidence="2" id="KW-1185">Reference proteome</keyword>
<dbReference type="EMBL" id="JBGEWD010000001">
    <property type="protein sequence ID" value="MEY7998786.1"/>
    <property type="molecule type" value="Genomic_DNA"/>
</dbReference>
<gene>
    <name evidence="1" type="ORF">AB8U03_01010</name>
</gene>
<dbReference type="RefSeq" id="WP_369703006.1">
    <property type="nucleotide sequence ID" value="NZ_JBGEWD010000001.1"/>
</dbReference>
<organism evidence="1 2">
    <name type="scientific">Clostridium moutaii</name>
    <dbReference type="NCBI Taxonomy" id="3240932"/>
    <lineage>
        <taxon>Bacteria</taxon>
        <taxon>Bacillati</taxon>
        <taxon>Bacillota</taxon>
        <taxon>Clostridia</taxon>
        <taxon>Eubacteriales</taxon>
        <taxon>Clostridiaceae</taxon>
        <taxon>Clostridium</taxon>
    </lineage>
</organism>
<evidence type="ECO:0000313" key="1">
    <source>
        <dbReference type="EMBL" id="MEY7998786.1"/>
    </source>
</evidence>
<evidence type="ECO:0000313" key="2">
    <source>
        <dbReference type="Proteomes" id="UP001564657"/>
    </source>
</evidence>
<comment type="caution">
    <text evidence="1">The sequence shown here is derived from an EMBL/GenBank/DDBJ whole genome shotgun (WGS) entry which is preliminary data.</text>
</comment>
<name>A0ABV4BMF0_9CLOT</name>
<protein>
    <submittedName>
        <fullName evidence="1">Cell wall-binding repeat-containing protein</fullName>
    </submittedName>
</protein>
<dbReference type="Proteomes" id="UP001564657">
    <property type="component" value="Unassembled WGS sequence"/>
</dbReference>